<feature type="compositionally biased region" description="Low complexity" evidence="1">
    <location>
        <begin position="101"/>
        <end position="129"/>
    </location>
</feature>
<proteinExistence type="predicted"/>
<dbReference type="AlphaFoldDB" id="A0A7S3QMR2"/>
<evidence type="ECO:0000256" key="1">
    <source>
        <dbReference type="SAM" id="MobiDB-lite"/>
    </source>
</evidence>
<feature type="region of interest" description="Disordered" evidence="1">
    <location>
        <begin position="78"/>
        <end position="152"/>
    </location>
</feature>
<reference evidence="2" key="1">
    <citation type="submission" date="2021-01" db="EMBL/GenBank/DDBJ databases">
        <authorList>
            <person name="Corre E."/>
            <person name="Pelletier E."/>
            <person name="Niang G."/>
            <person name="Scheremetjew M."/>
            <person name="Finn R."/>
            <person name="Kale V."/>
            <person name="Holt S."/>
            <person name="Cochrane G."/>
            <person name="Meng A."/>
            <person name="Brown T."/>
            <person name="Cohen L."/>
        </authorList>
    </citation>
    <scope>NUCLEOTIDE SEQUENCE</scope>
    <source>
        <strain evidence="2">CCMP1320</strain>
    </source>
</reference>
<evidence type="ECO:0000313" key="2">
    <source>
        <dbReference type="EMBL" id="CAE0487632.1"/>
    </source>
</evidence>
<dbReference type="EMBL" id="HBIP01005388">
    <property type="protein sequence ID" value="CAE0487632.1"/>
    <property type="molecule type" value="Transcribed_RNA"/>
</dbReference>
<sequence length="196" mass="20186">MLSRLSRAVSVRACTGQHHCFSTTAALPLQQQDPSDLMLGSREEEEPKAVLEARKREAARSFVARKVFGSALTGLHDGGASSSAVEQDGSSQHFGNGVSLGAATTSRASTQASAESSSSSSSSSSPSAGSGSGSRTKEAGGGGGGDSAVRTELAQLLKEHQVVIRGGQAEAVQLVDSLLAWRQGKWRAQDSGSREQ</sequence>
<organism evidence="2">
    <name type="scientific">Dunaliella tertiolecta</name>
    <name type="common">Green alga</name>
    <dbReference type="NCBI Taxonomy" id="3047"/>
    <lineage>
        <taxon>Eukaryota</taxon>
        <taxon>Viridiplantae</taxon>
        <taxon>Chlorophyta</taxon>
        <taxon>core chlorophytes</taxon>
        <taxon>Chlorophyceae</taxon>
        <taxon>CS clade</taxon>
        <taxon>Chlamydomonadales</taxon>
        <taxon>Dunaliellaceae</taxon>
        <taxon>Dunaliella</taxon>
    </lineage>
</organism>
<accession>A0A7S3QMR2</accession>
<feature type="compositionally biased region" description="Polar residues" evidence="1">
    <location>
        <begin position="80"/>
        <end position="94"/>
    </location>
</feature>
<gene>
    <name evidence="2" type="ORF">DTER00134_LOCUS2678</name>
</gene>
<name>A0A7S3QMR2_DUNTE</name>
<protein>
    <submittedName>
        <fullName evidence="2">Uncharacterized protein</fullName>
    </submittedName>
</protein>